<sequence length="347" mass="39966">MHATTILDIQLESDTLIFNGSPSESAGALLRGKVVLRLKEPTKLRSLTLCLKGRAKTTWTESYGTKAFANYAKRKLIDHEWVLLEPKKEGHLFPAGEYAYIFEYAFPGSLPETIHIDSGKVEYCLQAFAERSFLQRNLTCEKEVVVKRYTTSNEINESTDLSDVWEDKVRYDVHVPMKCFGFGESIPLNIKVTSLMEQAHIKRVVCFLKESVTNRIPEINKFNVDHNWLRLCSEKFTPTTRLDTTINVQIPTNSKSVHIDYHSELIRIRHTLQVKVEIERTSITDFLIFDLPICILPAAHDEFFQDLPSYYPPCYEYAVVTNNNNPPPYPAQEMITYPVKYDVQCSR</sequence>
<dbReference type="PANTHER" id="PTHR11188">
    <property type="entry name" value="ARRESTIN DOMAIN CONTAINING PROTEIN"/>
    <property type="match status" value="1"/>
</dbReference>
<name>A0A1Y1Z1K3_9FUNG</name>
<dbReference type="AlphaFoldDB" id="A0A1Y1Z1K3"/>
<dbReference type="OrthoDB" id="2333384at2759"/>
<keyword evidence="3" id="KW-1185">Reference proteome</keyword>
<dbReference type="PANTHER" id="PTHR11188:SF17">
    <property type="entry name" value="FI21816P1"/>
    <property type="match status" value="1"/>
</dbReference>
<feature type="non-terminal residue" evidence="2">
    <location>
        <position position="1"/>
    </location>
</feature>
<dbReference type="GO" id="GO:0005829">
    <property type="term" value="C:cytosol"/>
    <property type="evidence" value="ECO:0007669"/>
    <property type="project" value="TreeGrafter"/>
</dbReference>
<dbReference type="GO" id="GO:0031625">
    <property type="term" value="F:ubiquitin protein ligase binding"/>
    <property type="evidence" value="ECO:0007669"/>
    <property type="project" value="TreeGrafter"/>
</dbReference>
<protein>
    <recommendedName>
        <fullName evidence="1">Arrestin C-terminal-like domain-containing protein</fullName>
    </recommendedName>
</protein>
<dbReference type="GO" id="GO:0070086">
    <property type="term" value="P:ubiquitin-dependent endocytosis"/>
    <property type="evidence" value="ECO:0007669"/>
    <property type="project" value="TreeGrafter"/>
</dbReference>
<dbReference type="InParanoid" id="A0A1Y1Z1K3"/>
<evidence type="ECO:0000313" key="3">
    <source>
        <dbReference type="Proteomes" id="UP000193498"/>
    </source>
</evidence>
<dbReference type="InterPro" id="IPR014756">
    <property type="entry name" value="Ig_E-set"/>
</dbReference>
<feature type="domain" description="Arrestin C-terminal-like" evidence="1">
    <location>
        <begin position="165"/>
        <end position="300"/>
    </location>
</feature>
<reference evidence="2 3" key="1">
    <citation type="submission" date="2016-07" db="EMBL/GenBank/DDBJ databases">
        <title>Pervasive Adenine N6-methylation of Active Genes in Fungi.</title>
        <authorList>
            <consortium name="DOE Joint Genome Institute"/>
            <person name="Mondo S.J."/>
            <person name="Dannebaum R.O."/>
            <person name="Kuo R.C."/>
            <person name="Labutti K."/>
            <person name="Haridas S."/>
            <person name="Kuo A."/>
            <person name="Salamov A."/>
            <person name="Ahrendt S.R."/>
            <person name="Lipzen A."/>
            <person name="Sullivan W."/>
            <person name="Andreopoulos W.B."/>
            <person name="Clum A."/>
            <person name="Lindquist E."/>
            <person name="Daum C."/>
            <person name="Ramamoorthy G.K."/>
            <person name="Gryganskyi A."/>
            <person name="Culley D."/>
            <person name="Magnuson J.K."/>
            <person name="James T.Y."/>
            <person name="O'Malley M.A."/>
            <person name="Stajich J.E."/>
            <person name="Spatafora J.W."/>
            <person name="Visel A."/>
            <person name="Grigoriev I.V."/>
        </authorList>
    </citation>
    <scope>NUCLEOTIDE SEQUENCE [LARGE SCALE GENOMIC DNA]</scope>
    <source>
        <strain evidence="2 3">CBS 931.73</strain>
    </source>
</reference>
<dbReference type="InterPro" id="IPR011022">
    <property type="entry name" value="Arrestin_C-like"/>
</dbReference>
<dbReference type="InterPro" id="IPR011021">
    <property type="entry name" value="Arrestin-like_N"/>
</dbReference>
<dbReference type="Proteomes" id="UP000193498">
    <property type="component" value="Unassembled WGS sequence"/>
</dbReference>
<dbReference type="STRING" id="1314790.A0A1Y1Z1K3"/>
<dbReference type="GO" id="GO:0005886">
    <property type="term" value="C:plasma membrane"/>
    <property type="evidence" value="ECO:0007669"/>
    <property type="project" value="TreeGrafter"/>
</dbReference>
<proteinExistence type="predicted"/>
<comment type="caution">
    <text evidence="2">The sequence shown here is derived from an EMBL/GenBank/DDBJ whole genome shotgun (WGS) entry which is preliminary data.</text>
</comment>
<dbReference type="Pfam" id="PF00339">
    <property type="entry name" value="Arrestin_N"/>
    <property type="match status" value="1"/>
</dbReference>
<dbReference type="Gene3D" id="2.60.40.640">
    <property type="match status" value="2"/>
</dbReference>
<dbReference type="Pfam" id="PF02752">
    <property type="entry name" value="Arrestin_C"/>
    <property type="match status" value="1"/>
</dbReference>
<evidence type="ECO:0000259" key="1">
    <source>
        <dbReference type="SMART" id="SM01017"/>
    </source>
</evidence>
<dbReference type="FunCoup" id="A0A1Y1Z1K3">
    <property type="interactions" value="148"/>
</dbReference>
<dbReference type="SMART" id="SM01017">
    <property type="entry name" value="Arrestin_C"/>
    <property type="match status" value="1"/>
</dbReference>
<gene>
    <name evidence="2" type="ORF">K493DRAFT_311465</name>
</gene>
<dbReference type="SUPFAM" id="SSF81296">
    <property type="entry name" value="E set domains"/>
    <property type="match status" value="1"/>
</dbReference>
<accession>A0A1Y1Z1K3</accession>
<organism evidence="2 3">
    <name type="scientific">Basidiobolus meristosporus CBS 931.73</name>
    <dbReference type="NCBI Taxonomy" id="1314790"/>
    <lineage>
        <taxon>Eukaryota</taxon>
        <taxon>Fungi</taxon>
        <taxon>Fungi incertae sedis</taxon>
        <taxon>Zoopagomycota</taxon>
        <taxon>Entomophthoromycotina</taxon>
        <taxon>Basidiobolomycetes</taxon>
        <taxon>Basidiobolales</taxon>
        <taxon>Basidiobolaceae</taxon>
        <taxon>Basidiobolus</taxon>
    </lineage>
</organism>
<dbReference type="EMBL" id="MCFE01000038">
    <property type="protein sequence ID" value="ORY04170.1"/>
    <property type="molecule type" value="Genomic_DNA"/>
</dbReference>
<evidence type="ECO:0000313" key="2">
    <source>
        <dbReference type="EMBL" id="ORY04170.1"/>
    </source>
</evidence>
<dbReference type="InterPro" id="IPR050357">
    <property type="entry name" value="Arrestin_domain-protein"/>
</dbReference>
<dbReference type="GO" id="GO:0030674">
    <property type="term" value="F:protein-macromolecule adaptor activity"/>
    <property type="evidence" value="ECO:0007669"/>
    <property type="project" value="TreeGrafter"/>
</dbReference>
<dbReference type="InterPro" id="IPR014752">
    <property type="entry name" value="Arrestin-like_C"/>
</dbReference>